<accession>A0A6J4MCP8</accession>
<organism evidence="2">
    <name type="scientific">uncultured Frankineae bacterium</name>
    <dbReference type="NCBI Taxonomy" id="437475"/>
    <lineage>
        <taxon>Bacteria</taxon>
        <taxon>Bacillati</taxon>
        <taxon>Actinomycetota</taxon>
        <taxon>Actinomycetes</taxon>
        <taxon>Frankiales</taxon>
        <taxon>environmental samples</taxon>
    </lineage>
</organism>
<feature type="compositionally biased region" description="Basic and acidic residues" evidence="1">
    <location>
        <begin position="29"/>
        <end position="41"/>
    </location>
</feature>
<feature type="region of interest" description="Disordered" evidence="1">
    <location>
        <begin position="1"/>
        <end position="41"/>
    </location>
</feature>
<evidence type="ECO:0000256" key="1">
    <source>
        <dbReference type="SAM" id="MobiDB-lite"/>
    </source>
</evidence>
<feature type="non-terminal residue" evidence="2">
    <location>
        <position position="41"/>
    </location>
</feature>
<reference evidence="2" key="1">
    <citation type="submission" date="2020-02" db="EMBL/GenBank/DDBJ databases">
        <authorList>
            <person name="Meier V. D."/>
        </authorList>
    </citation>
    <scope>NUCLEOTIDE SEQUENCE</scope>
    <source>
        <strain evidence="2">AVDCRST_MAG07</strain>
    </source>
</reference>
<sequence>AARAVRGRPPEEGDDQHRGQPAPLAAAAEDERDRGGAQARE</sequence>
<dbReference type="AlphaFoldDB" id="A0A6J4MCP8"/>
<feature type="compositionally biased region" description="Basic and acidic residues" evidence="1">
    <location>
        <begin position="8"/>
        <end position="18"/>
    </location>
</feature>
<feature type="non-terminal residue" evidence="2">
    <location>
        <position position="1"/>
    </location>
</feature>
<evidence type="ECO:0000313" key="2">
    <source>
        <dbReference type="EMBL" id="CAA9356161.1"/>
    </source>
</evidence>
<name>A0A6J4MCP8_9ACTN</name>
<protein>
    <submittedName>
        <fullName evidence="2">Uncharacterized protein</fullName>
    </submittedName>
</protein>
<proteinExistence type="predicted"/>
<dbReference type="EMBL" id="CADCUB010000159">
    <property type="protein sequence ID" value="CAA9356161.1"/>
    <property type="molecule type" value="Genomic_DNA"/>
</dbReference>
<gene>
    <name evidence="2" type="ORF">AVDCRST_MAG07-3377</name>
</gene>